<dbReference type="GO" id="GO:0003677">
    <property type="term" value="F:DNA binding"/>
    <property type="evidence" value="ECO:0007669"/>
    <property type="project" value="UniProtKB-KW"/>
</dbReference>
<sequence>MNKGVLTKIKQGFKTFRPSEKKVAQYILENPEEVIRLSIMELAMKCNTSEASIIRFCRTLDLKGYQELKLSLSHDISKEEKKTRIIHEVIEADDTTEKILEKISIGSIKAIEDTKKVLNIDSLNKAIEAIDKAKRIYIFSAGASSVVALDAQYKFARINIPVFMYFDSHMQLTSSVHLTSEDVAIGISNSGRTKDVIKALEIAKRRGATTICITQYGQSPILNVSDIILFTANVENNFRSGAMASRIAQLNIIDSIFIGVACKRYDEVIKCLEVTREVVKDKQL</sequence>
<evidence type="ECO:0000313" key="7">
    <source>
        <dbReference type="Proteomes" id="UP000029622"/>
    </source>
</evidence>
<dbReference type="InterPro" id="IPR009057">
    <property type="entry name" value="Homeodomain-like_sf"/>
</dbReference>
<dbReference type="InterPro" id="IPR000281">
    <property type="entry name" value="HTH_RpiR"/>
</dbReference>
<dbReference type="InterPro" id="IPR036388">
    <property type="entry name" value="WH-like_DNA-bd_sf"/>
</dbReference>
<dbReference type="InterPro" id="IPR046348">
    <property type="entry name" value="SIS_dom_sf"/>
</dbReference>
<evidence type="ECO:0000256" key="1">
    <source>
        <dbReference type="ARBA" id="ARBA00023015"/>
    </source>
</evidence>
<evidence type="ECO:0000256" key="2">
    <source>
        <dbReference type="ARBA" id="ARBA00023125"/>
    </source>
</evidence>
<evidence type="ECO:0000256" key="3">
    <source>
        <dbReference type="ARBA" id="ARBA00023163"/>
    </source>
</evidence>
<dbReference type="Pfam" id="PF01418">
    <property type="entry name" value="HTH_6"/>
    <property type="match status" value="1"/>
</dbReference>
<dbReference type="InterPro" id="IPR047640">
    <property type="entry name" value="RpiR-like"/>
</dbReference>
<organism evidence="6 7">
    <name type="scientific">Caloranaerobacter azorensis H53214</name>
    <dbReference type="NCBI Taxonomy" id="1156417"/>
    <lineage>
        <taxon>Bacteria</taxon>
        <taxon>Bacillati</taxon>
        <taxon>Bacillota</taxon>
        <taxon>Tissierellia</taxon>
        <taxon>Tissierellales</taxon>
        <taxon>Thermohalobacteraceae</taxon>
        <taxon>Caloranaerobacter</taxon>
    </lineage>
</organism>
<evidence type="ECO:0000259" key="4">
    <source>
        <dbReference type="PROSITE" id="PS51071"/>
    </source>
</evidence>
<dbReference type="InterPro" id="IPR035472">
    <property type="entry name" value="RpiR-like_SIS"/>
</dbReference>
<dbReference type="Proteomes" id="UP000029622">
    <property type="component" value="Unassembled WGS sequence"/>
</dbReference>
<gene>
    <name evidence="6" type="ORF">Y919_10225</name>
</gene>
<evidence type="ECO:0000313" key="6">
    <source>
        <dbReference type="EMBL" id="KGG79725.1"/>
    </source>
</evidence>
<dbReference type="Gene3D" id="3.40.50.10490">
    <property type="entry name" value="Glucose-6-phosphate isomerase like protein, domain 1"/>
    <property type="match status" value="1"/>
</dbReference>
<comment type="caution">
    <text evidence="6">The sequence shown here is derived from an EMBL/GenBank/DDBJ whole genome shotgun (WGS) entry which is preliminary data.</text>
</comment>
<dbReference type="PANTHER" id="PTHR30514">
    <property type="entry name" value="GLUCOKINASE"/>
    <property type="match status" value="1"/>
</dbReference>
<name>A0A096BEX4_9FIRM</name>
<reference evidence="6 7" key="1">
    <citation type="submission" date="2013-12" db="EMBL/GenBank/DDBJ databases">
        <title>Draft genome sequence of Caloranaerobacter sp. H53214.</title>
        <authorList>
            <person name="Jiang L.J."/>
            <person name="Shao Z.Z."/>
            <person name="Long M.N."/>
        </authorList>
    </citation>
    <scope>NUCLEOTIDE SEQUENCE [LARGE SCALE GENOMIC DNA]</scope>
    <source>
        <strain evidence="6 7">H53214</strain>
    </source>
</reference>
<dbReference type="InterPro" id="IPR001347">
    <property type="entry name" value="SIS_dom"/>
</dbReference>
<keyword evidence="1" id="KW-0805">Transcription regulation</keyword>
<dbReference type="Gene3D" id="1.10.10.10">
    <property type="entry name" value="Winged helix-like DNA-binding domain superfamily/Winged helix DNA-binding domain"/>
    <property type="match status" value="1"/>
</dbReference>
<proteinExistence type="predicted"/>
<feature type="domain" description="SIS" evidence="5">
    <location>
        <begin position="126"/>
        <end position="266"/>
    </location>
</feature>
<evidence type="ECO:0000259" key="5">
    <source>
        <dbReference type="PROSITE" id="PS51464"/>
    </source>
</evidence>
<dbReference type="Pfam" id="PF01380">
    <property type="entry name" value="SIS"/>
    <property type="match status" value="1"/>
</dbReference>
<keyword evidence="3" id="KW-0804">Transcription</keyword>
<keyword evidence="2" id="KW-0238">DNA-binding</keyword>
<dbReference type="SUPFAM" id="SSF53697">
    <property type="entry name" value="SIS domain"/>
    <property type="match status" value="1"/>
</dbReference>
<dbReference type="CDD" id="cd05013">
    <property type="entry name" value="SIS_RpiR"/>
    <property type="match status" value="1"/>
</dbReference>
<feature type="domain" description="HTH rpiR-type" evidence="4">
    <location>
        <begin position="3"/>
        <end position="79"/>
    </location>
</feature>
<dbReference type="STRING" id="1156417.Y919_10225"/>
<protein>
    <submittedName>
        <fullName evidence="6">RpiR family transcriptional regulator</fullName>
    </submittedName>
</protein>
<dbReference type="SUPFAM" id="SSF46689">
    <property type="entry name" value="Homeodomain-like"/>
    <property type="match status" value="1"/>
</dbReference>
<dbReference type="GO" id="GO:0003700">
    <property type="term" value="F:DNA-binding transcription factor activity"/>
    <property type="evidence" value="ECO:0007669"/>
    <property type="project" value="InterPro"/>
</dbReference>
<dbReference type="GO" id="GO:0097367">
    <property type="term" value="F:carbohydrate derivative binding"/>
    <property type="evidence" value="ECO:0007669"/>
    <property type="project" value="InterPro"/>
</dbReference>
<accession>A0A096BEX4</accession>
<dbReference type="PROSITE" id="PS51464">
    <property type="entry name" value="SIS"/>
    <property type="match status" value="1"/>
</dbReference>
<dbReference type="PROSITE" id="PS51071">
    <property type="entry name" value="HTH_RPIR"/>
    <property type="match status" value="1"/>
</dbReference>
<dbReference type="PANTHER" id="PTHR30514:SF1">
    <property type="entry name" value="HTH-TYPE TRANSCRIPTIONAL REGULATOR HEXR-RELATED"/>
    <property type="match status" value="1"/>
</dbReference>
<dbReference type="AlphaFoldDB" id="A0A096BEX4"/>
<dbReference type="RefSeq" id="WP_035164459.1">
    <property type="nucleotide sequence ID" value="NZ_AZTB01000063.1"/>
</dbReference>
<dbReference type="EMBL" id="AZTB01000063">
    <property type="protein sequence ID" value="KGG79725.1"/>
    <property type="molecule type" value="Genomic_DNA"/>
</dbReference>
<dbReference type="GO" id="GO:1901135">
    <property type="term" value="P:carbohydrate derivative metabolic process"/>
    <property type="evidence" value="ECO:0007669"/>
    <property type="project" value="InterPro"/>
</dbReference>